<proteinExistence type="predicted"/>
<accession>A0AAD8E5A1</accession>
<dbReference type="SUPFAM" id="SSF57667">
    <property type="entry name" value="beta-beta-alpha zinc fingers"/>
    <property type="match status" value="5"/>
</dbReference>
<feature type="region of interest" description="Disordered" evidence="6">
    <location>
        <begin position="560"/>
        <end position="593"/>
    </location>
</feature>
<feature type="compositionally biased region" description="Low complexity" evidence="6">
    <location>
        <begin position="680"/>
        <end position="701"/>
    </location>
</feature>
<evidence type="ECO:0000256" key="3">
    <source>
        <dbReference type="ARBA" id="ARBA00022771"/>
    </source>
</evidence>
<dbReference type="FunFam" id="3.30.160.60:FF:000624">
    <property type="entry name" value="zinc finger protein 697"/>
    <property type="match status" value="1"/>
</dbReference>
<keyword evidence="4" id="KW-0862">Zinc</keyword>
<evidence type="ECO:0000259" key="7">
    <source>
        <dbReference type="PROSITE" id="PS50157"/>
    </source>
</evidence>
<organism evidence="8 9">
    <name type="scientific">Diploptera punctata</name>
    <name type="common">Pacific beetle cockroach</name>
    <dbReference type="NCBI Taxonomy" id="6984"/>
    <lineage>
        <taxon>Eukaryota</taxon>
        <taxon>Metazoa</taxon>
        <taxon>Ecdysozoa</taxon>
        <taxon>Arthropoda</taxon>
        <taxon>Hexapoda</taxon>
        <taxon>Insecta</taxon>
        <taxon>Pterygota</taxon>
        <taxon>Neoptera</taxon>
        <taxon>Polyneoptera</taxon>
        <taxon>Dictyoptera</taxon>
        <taxon>Blattodea</taxon>
        <taxon>Blaberoidea</taxon>
        <taxon>Blaberidae</taxon>
        <taxon>Diplopterinae</taxon>
        <taxon>Diploptera</taxon>
    </lineage>
</organism>
<feature type="region of interest" description="Disordered" evidence="6">
    <location>
        <begin position="680"/>
        <end position="702"/>
    </location>
</feature>
<dbReference type="InterPro" id="IPR013087">
    <property type="entry name" value="Znf_C2H2_type"/>
</dbReference>
<dbReference type="GO" id="GO:0000981">
    <property type="term" value="F:DNA-binding transcription factor activity, RNA polymerase II-specific"/>
    <property type="evidence" value="ECO:0007669"/>
    <property type="project" value="TreeGrafter"/>
</dbReference>
<reference evidence="8" key="1">
    <citation type="journal article" date="2023" name="IScience">
        <title>Live-bearing cockroach genome reveals convergent evolutionary mechanisms linked to viviparity in insects and beyond.</title>
        <authorList>
            <person name="Fouks B."/>
            <person name="Harrison M.C."/>
            <person name="Mikhailova A.A."/>
            <person name="Marchal E."/>
            <person name="English S."/>
            <person name="Carruthers M."/>
            <person name="Jennings E.C."/>
            <person name="Chiamaka E.L."/>
            <person name="Frigard R.A."/>
            <person name="Pippel M."/>
            <person name="Attardo G.M."/>
            <person name="Benoit J.B."/>
            <person name="Bornberg-Bauer E."/>
            <person name="Tobe S.S."/>
        </authorList>
    </citation>
    <scope>NUCLEOTIDE SEQUENCE</scope>
    <source>
        <strain evidence="8">Stay&amp;Tobe</strain>
    </source>
</reference>
<keyword evidence="3 5" id="KW-0863">Zinc-finger</keyword>
<feature type="domain" description="C2H2-type" evidence="7">
    <location>
        <begin position="392"/>
        <end position="420"/>
    </location>
</feature>
<dbReference type="GO" id="GO:0008270">
    <property type="term" value="F:zinc ion binding"/>
    <property type="evidence" value="ECO:0007669"/>
    <property type="project" value="UniProtKB-KW"/>
</dbReference>
<sequence length="852" mass="95947">MGVLDPLAVHFLAIVTDFANQLQLLSQENSERKEFLQTLQISELNVRKSDFQDSVIVPVKSENMAVEDSLTDSLYNNCNNSPENQFSSRNSKFVKDSKDLTKNILCPKLKQKSLKTLYVKKSESQIKLDKKNMQPVGPPVLKETKNFKCNSCQSDFPSEPKLILHKSRCPKDISSTKGKTRNSKTYKCTFCNLVFTTRRTLMSHLNQAHKSENDPPTEDISNGSCTVSEDSVIEFSEETQLLPENLPFFCCQTCLLVYKTHKEFESHVCKNGSTAMEEGTILHNYIEMTGRHLITNMDILKALKKYKCGLCHEEYRSIPRMSYHLPRCTRGPYKCELCTEEYAFKKDLNLHKKKAHKGTNSFFCDECGLAFKFRTSLQKHKVNRHETDQGPYSCEECGKNFNKRIHLTNHKINTHRIERKFLCQMCGNKFSNYGSLMAHLDTHTGTRRFTCNYCNKTFRQKEKLKFHTRIHTGERPHLCQTCGKGFIRKSKLDEHIRRHRGEKRYHCSKCDKSYAAGWDLKLHNRKQHPQSSETESSSIPGNFLSKIKSEIESNNAEICTEEENKSKDSANAQLKNVKKNSMTTLKPGKSNKSKLLQIEPSNQDQETEIMQNNNLNSENSAILMQLNTTSQSASLTEDRNLENADSKILLQVTPDQNHSVLLNNGSNTNNSKIIVQLDSIQQSQPSTQISQPNNPNDSNSNKILVHLDPSQIQTSQSTLVQSGNGSTSSSRILLQLCPGQNQPLPPNTLLTVADAIHLAPVVEDVNNINLGNLTAQYVQLTTAQPEDSNSNVVNGSNVPLHIQLPVSSIQVPISTLSHGSGSNAFELKSLSVQGQTGLVFASTGFDVGNISY</sequence>
<dbReference type="Gene3D" id="3.30.160.60">
    <property type="entry name" value="Classic Zinc Finger"/>
    <property type="match status" value="7"/>
</dbReference>
<dbReference type="AlphaFoldDB" id="A0AAD8E5A1"/>
<evidence type="ECO:0000256" key="2">
    <source>
        <dbReference type="ARBA" id="ARBA00022737"/>
    </source>
</evidence>
<dbReference type="Pfam" id="PF00096">
    <property type="entry name" value="zf-C2H2"/>
    <property type="match status" value="5"/>
</dbReference>
<feature type="compositionally biased region" description="Polar residues" evidence="6">
    <location>
        <begin position="569"/>
        <end position="584"/>
    </location>
</feature>
<name>A0AAD8E5A1_DIPPU</name>
<feature type="domain" description="C2H2-type" evidence="7">
    <location>
        <begin position="333"/>
        <end position="361"/>
    </location>
</feature>
<feature type="domain" description="C2H2-type" evidence="7">
    <location>
        <begin position="505"/>
        <end position="533"/>
    </location>
</feature>
<keyword evidence="2" id="KW-0677">Repeat</keyword>
<feature type="domain" description="C2H2-type" evidence="7">
    <location>
        <begin position="362"/>
        <end position="390"/>
    </location>
</feature>
<gene>
    <name evidence="8" type="ORF">L9F63_005614</name>
</gene>
<feature type="domain" description="C2H2-type" evidence="7">
    <location>
        <begin position="449"/>
        <end position="476"/>
    </location>
</feature>
<evidence type="ECO:0000256" key="4">
    <source>
        <dbReference type="ARBA" id="ARBA00022833"/>
    </source>
</evidence>
<evidence type="ECO:0000256" key="1">
    <source>
        <dbReference type="ARBA" id="ARBA00022723"/>
    </source>
</evidence>
<comment type="caution">
    <text evidence="8">The sequence shown here is derived from an EMBL/GenBank/DDBJ whole genome shotgun (WGS) entry which is preliminary data.</text>
</comment>
<dbReference type="FunFam" id="3.30.160.60:FF:000425">
    <property type="entry name" value="PLAG1 like zinc finger 1"/>
    <property type="match status" value="1"/>
</dbReference>
<feature type="domain" description="C2H2-type" evidence="7">
    <location>
        <begin position="186"/>
        <end position="214"/>
    </location>
</feature>
<dbReference type="GO" id="GO:0005634">
    <property type="term" value="C:nucleus"/>
    <property type="evidence" value="ECO:0007669"/>
    <property type="project" value="TreeGrafter"/>
</dbReference>
<dbReference type="GO" id="GO:0000977">
    <property type="term" value="F:RNA polymerase II transcription regulatory region sequence-specific DNA binding"/>
    <property type="evidence" value="ECO:0007669"/>
    <property type="project" value="TreeGrafter"/>
</dbReference>
<dbReference type="PANTHER" id="PTHR24379:SF127">
    <property type="entry name" value="BLOODY FINGERS-RELATED"/>
    <property type="match status" value="1"/>
</dbReference>
<keyword evidence="1" id="KW-0479">Metal-binding</keyword>
<keyword evidence="9" id="KW-1185">Reference proteome</keyword>
<dbReference type="PROSITE" id="PS50157">
    <property type="entry name" value="ZINC_FINGER_C2H2_2"/>
    <property type="match status" value="8"/>
</dbReference>
<evidence type="ECO:0000313" key="9">
    <source>
        <dbReference type="Proteomes" id="UP001233999"/>
    </source>
</evidence>
<dbReference type="PROSITE" id="PS00028">
    <property type="entry name" value="ZINC_FINGER_C2H2_1"/>
    <property type="match status" value="8"/>
</dbReference>
<evidence type="ECO:0000256" key="5">
    <source>
        <dbReference type="PROSITE-ProRule" id="PRU00042"/>
    </source>
</evidence>
<protein>
    <recommendedName>
        <fullName evidence="7">C2H2-type domain-containing protein</fullName>
    </recommendedName>
</protein>
<feature type="domain" description="C2H2-type" evidence="7">
    <location>
        <begin position="477"/>
        <end position="504"/>
    </location>
</feature>
<dbReference type="PANTHER" id="PTHR24379">
    <property type="entry name" value="KRAB AND ZINC FINGER DOMAIN-CONTAINING"/>
    <property type="match status" value="1"/>
</dbReference>
<dbReference type="Proteomes" id="UP001233999">
    <property type="component" value="Unassembled WGS sequence"/>
</dbReference>
<dbReference type="InterPro" id="IPR036236">
    <property type="entry name" value="Znf_C2H2_sf"/>
</dbReference>
<dbReference type="FunFam" id="3.30.160.60:FF:000446">
    <property type="entry name" value="Zinc finger protein"/>
    <property type="match status" value="1"/>
</dbReference>
<reference evidence="8" key="2">
    <citation type="submission" date="2023-05" db="EMBL/GenBank/DDBJ databases">
        <authorList>
            <person name="Fouks B."/>
        </authorList>
    </citation>
    <scope>NUCLEOTIDE SEQUENCE</scope>
    <source>
        <strain evidence="8">Stay&amp;Tobe</strain>
        <tissue evidence="8">Testes</tissue>
    </source>
</reference>
<dbReference type="EMBL" id="JASPKZ010009345">
    <property type="protein sequence ID" value="KAJ9577795.1"/>
    <property type="molecule type" value="Genomic_DNA"/>
</dbReference>
<feature type="domain" description="C2H2-type" evidence="7">
    <location>
        <begin position="421"/>
        <end position="448"/>
    </location>
</feature>
<evidence type="ECO:0000313" key="8">
    <source>
        <dbReference type="EMBL" id="KAJ9577795.1"/>
    </source>
</evidence>
<dbReference type="SMART" id="SM00355">
    <property type="entry name" value="ZnF_C2H2"/>
    <property type="match status" value="10"/>
</dbReference>
<evidence type="ECO:0000256" key="6">
    <source>
        <dbReference type="SAM" id="MobiDB-lite"/>
    </source>
</evidence>